<sequence length="551" mass="58999">MAATKHLVCTVNDVQEGEKKEFTVEGQTILLAKLQGQIYAVSSHCTHYGAPLANGVLSANGCLTCPWHGACFNLKTGDIEDAPALDPLVSFPVTVANGTDVYIEATTDDLKADRRHYTSCSSQVRGADAGRVVIVGNGSSGLATAEALRQVGYLGAIDVIGKEPYLPIDRPKLSKAFDPALDKIALRTAEKLAKQDIQVRTGTTVTGVDTQRNQVTLESGEQVKYNHLVLATGGSPRSLPLPGVDLDNVFTLRTHDNAHAIAAALRKRAGVTAGDDADAQKAKLAQVKFVIIGSSFIGLEYASVARQQGADVAVVGVEDIPFARVLGPQIGKALTQMHRDQGVRFHLEAQTTALHANPQRPGQVGSLELKSGERIPADAVLIAVGVAPNTEWLRGSGVPVQDDGAISVDTHLRVEGLTNVYAAGDIAKHPYWLQDNRPVRIEHWNVAQNLGRCVATNIAGTPEPYQHVPYFWTAQYGKSLRYCGHATDYDDVIILGDVAEGKWAAFYTKKDKVLAVASLNYDPIVSKSAQLLNDGQMPPATDIRNGTAKII</sequence>
<evidence type="ECO:0000256" key="6">
    <source>
        <dbReference type="ARBA" id="ARBA00022827"/>
    </source>
</evidence>
<evidence type="ECO:0000256" key="3">
    <source>
        <dbReference type="ARBA" id="ARBA00022630"/>
    </source>
</evidence>
<dbReference type="Pfam" id="PF14759">
    <property type="entry name" value="Reductase_C"/>
    <property type="match status" value="1"/>
</dbReference>
<dbReference type="Pfam" id="PF00355">
    <property type="entry name" value="Rieske"/>
    <property type="match status" value="1"/>
</dbReference>
<evidence type="ECO:0000256" key="5">
    <source>
        <dbReference type="ARBA" id="ARBA00022723"/>
    </source>
</evidence>
<protein>
    <submittedName>
        <fullName evidence="11">Apoptosis-inducing factor 1</fullName>
    </submittedName>
</protein>
<dbReference type="InterPro" id="IPR016156">
    <property type="entry name" value="FAD/NAD-linked_Rdtase_dimer_sf"/>
</dbReference>
<dbReference type="InterPro" id="IPR028202">
    <property type="entry name" value="Reductase_C"/>
</dbReference>
<comment type="caution">
    <text evidence="11">The sequence shown here is derived from an EMBL/GenBank/DDBJ whole genome shotgun (WGS) entry which is preliminary data.</text>
</comment>
<keyword evidence="6" id="KW-0274">FAD</keyword>
<dbReference type="Proteomes" id="UP001150569">
    <property type="component" value="Unassembled WGS sequence"/>
</dbReference>
<gene>
    <name evidence="11" type="primary">aif1_1</name>
    <name evidence="11" type="ORF">IWQ60_004874</name>
</gene>
<dbReference type="PANTHER" id="PTHR43557">
    <property type="entry name" value="APOPTOSIS-INDUCING FACTOR 1"/>
    <property type="match status" value="1"/>
</dbReference>
<dbReference type="InterPro" id="IPR023753">
    <property type="entry name" value="FAD/NAD-binding_dom"/>
</dbReference>
<dbReference type="Pfam" id="PF07992">
    <property type="entry name" value="Pyr_redox_2"/>
    <property type="match status" value="1"/>
</dbReference>
<dbReference type="OrthoDB" id="6029at2759"/>
<accession>A0A9W8AA63</accession>
<evidence type="ECO:0000259" key="10">
    <source>
        <dbReference type="PROSITE" id="PS51296"/>
    </source>
</evidence>
<dbReference type="SUPFAM" id="SSF51905">
    <property type="entry name" value="FAD/NAD(P)-binding domain"/>
    <property type="match status" value="1"/>
</dbReference>
<evidence type="ECO:0000256" key="2">
    <source>
        <dbReference type="ARBA" id="ARBA00006442"/>
    </source>
</evidence>
<dbReference type="InterPro" id="IPR036922">
    <property type="entry name" value="Rieske_2Fe-2S_sf"/>
</dbReference>
<feature type="domain" description="Rieske" evidence="10">
    <location>
        <begin position="6"/>
        <end position="102"/>
    </location>
</feature>
<reference evidence="11" key="1">
    <citation type="submission" date="2022-07" db="EMBL/GenBank/DDBJ databases">
        <title>Phylogenomic reconstructions and comparative analyses of Kickxellomycotina fungi.</title>
        <authorList>
            <person name="Reynolds N.K."/>
            <person name="Stajich J.E."/>
            <person name="Barry K."/>
            <person name="Grigoriev I.V."/>
            <person name="Crous P."/>
            <person name="Smith M.E."/>
        </authorList>
    </citation>
    <scope>NUCLEOTIDE SEQUENCE</scope>
    <source>
        <strain evidence="11">RSA 861</strain>
    </source>
</reference>
<evidence type="ECO:0000256" key="7">
    <source>
        <dbReference type="ARBA" id="ARBA00023002"/>
    </source>
</evidence>
<dbReference type="PRINTS" id="PR00411">
    <property type="entry name" value="PNDRDTASEI"/>
</dbReference>
<evidence type="ECO:0000313" key="11">
    <source>
        <dbReference type="EMBL" id="KAJ1924965.1"/>
    </source>
</evidence>
<keyword evidence="9" id="KW-0411">Iron-sulfur</keyword>
<keyword evidence="12" id="KW-1185">Reference proteome</keyword>
<dbReference type="GO" id="GO:0005737">
    <property type="term" value="C:cytoplasm"/>
    <property type="evidence" value="ECO:0007669"/>
    <property type="project" value="TreeGrafter"/>
</dbReference>
<evidence type="ECO:0000256" key="1">
    <source>
        <dbReference type="ARBA" id="ARBA00001974"/>
    </source>
</evidence>
<dbReference type="EMBL" id="JANBPT010000246">
    <property type="protein sequence ID" value="KAJ1924965.1"/>
    <property type="molecule type" value="Genomic_DNA"/>
</dbReference>
<dbReference type="GO" id="GO:0046872">
    <property type="term" value="F:metal ion binding"/>
    <property type="evidence" value="ECO:0007669"/>
    <property type="project" value="UniProtKB-KW"/>
</dbReference>
<proteinExistence type="inferred from homology"/>
<name>A0A9W8AA63_9FUNG</name>
<dbReference type="GO" id="GO:0016651">
    <property type="term" value="F:oxidoreductase activity, acting on NAD(P)H"/>
    <property type="evidence" value="ECO:0007669"/>
    <property type="project" value="TreeGrafter"/>
</dbReference>
<dbReference type="GO" id="GO:0051537">
    <property type="term" value="F:2 iron, 2 sulfur cluster binding"/>
    <property type="evidence" value="ECO:0007669"/>
    <property type="project" value="UniProtKB-KW"/>
</dbReference>
<keyword evidence="8" id="KW-0408">Iron</keyword>
<evidence type="ECO:0000313" key="12">
    <source>
        <dbReference type="Proteomes" id="UP001150569"/>
    </source>
</evidence>
<dbReference type="InterPro" id="IPR017941">
    <property type="entry name" value="Rieske_2Fe-2S"/>
</dbReference>
<dbReference type="Gene3D" id="3.50.50.60">
    <property type="entry name" value="FAD/NAD(P)-binding domain"/>
    <property type="match status" value="2"/>
</dbReference>
<organism evidence="11 12">
    <name type="scientific">Tieghemiomyces parasiticus</name>
    <dbReference type="NCBI Taxonomy" id="78921"/>
    <lineage>
        <taxon>Eukaryota</taxon>
        <taxon>Fungi</taxon>
        <taxon>Fungi incertae sedis</taxon>
        <taxon>Zoopagomycota</taxon>
        <taxon>Kickxellomycotina</taxon>
        <taxon>Dimargaritomycetes</taxon>
        <taxon>Dimargaritales</taxon>
        <taxon>Dimargaritaceae</taxon>
        <taxon>Tieghemiomyces</taxon>
    </lineage>
</organism>
<comment type="similarity">
    <text evidence="2">Belongs to the FAD-dependent oxidoreductase family.</text>
</comment>
<dbReference type="CDD" id="cd03478">
    <property type="entry name" value="Rieske_AIFL_N"/>
    <property type="match status" value="1"/>
</dbReference>
<dbReference type="SUPFAM" id="SSF55424">
    <property type="entry name" value="FAD/NAD-linked reductases, dimerisation (C-terminal) domain"/>
    <property type="match status" value="1"/>
</dbReference>
<comment type="cofactor">
    <cofactor evidence="1">
        <name>FAD</name>
        <dbReference type="ChEBI" id="CHEBI:57692"/>
    </cofactor>
</comment>
<dbReference type="PANTHER" id="PTHR43557:SF2">
    <property type="entry name" value="RIESKE DOMAIN-CONTAINING PROTEIN-RELATED"/>
    <property type="match status" value="1"/>
</dbReference>
<dbReference type="Gene3D" id="2.102.10.10">
    <property type="entry name" value="Rieske [2Fe-2S] iron-sulphur domain"/>
    <property type="match status" value="1"/>
</dbReference>
<dbReference type="InterPro" id="IPR036188">
    <property type="entry name" value="FAD/NAD-bd_sf"/>
</dbReference>
<dbReference type="PRINTS" id="PR00368">
    <property type="entry name" value="FADPNR"/>
</dbReference>
<keyword evidence="7" id="KW-0560">Oxidoreductase</keyword>
<evidence type="ECO:0000256" key="8">
    <source>
        <dbReference type="ARBA" id="ARBA00023004"/>
    </source>
</evidence>
<dbReference type="PROSITE" id="PS51296">
    <property type="entry name" value="RIESKE"/>
    <property type="match status" value="1"/>
</dbReference>
<dbReference type="AlphaFoldDB" id="A0A9W8AA63"/>
<dbReference type="InterPro" id="IPR050446">
    <property type="entry name" value="FAD-oxidoreductase/Apoptosis"/>
</dbReference>
<evidence type="ECO:0000256" key="9">
    <source>
        <dbReference type="ARBA" id="ARBA00023014"/>
    </source>
</evidence>
<keyword evidence="4" id="KW-0001">2Fe-2S</keyword>
<dbReference type="Gene3D" id="3.30.390.30">
    <property type="match status" value="1"/>
</dbReference>
<evidence type="ECO:0000256" key="4">
    <source>
        <dbReference type="ARBA" id="ARBA00022714"/>
    </source>
</evidence>
<dbReference type="SUPFAM" id="SSF50022">
    <property type="entry name" value="ISP domain"/>
    <property type="match status" value="1"/>
</dbReference>
<keyword evidence="3" id="KW-0285">Flavoprotein</keyword>
<keyword evidence="5" id="KW-0479">Metal-binding</keyword>